<geneLocation type="plasmid" evidence="1 2">
    <name>lp27</name>
</geneLocation>
<name>A0A386PQW2_9SPIR</name>
<gene>
    <name evidence="1" type="ORF">DB313_06210</name>
</gene>
<keyword evidence="2" id="KW-1185">Reference proteome</keyword>
<organism evidence="1 2">
    <name type="scientific">Borrelia turcica IST7</name>
    <dbReference type="NCBI Taxonomy" id="1104446"/>
    <lineage>
        <taxon>Bacteria</taxon>
        <taxon>Pseudomonadati</taxon>
        <taxon>Spirochaetota</taxon>
        <taxon>Spirochaetia</taxon>
        <taxon>Spirochaetales</taxon>
        <taxon>Borreliaceae</taxon>
        <taxon>Borrelia</taxon>
    </lineage>
</organism>
<dbReference type="InterPro" id="IPR008495">
    <property type="entry name" value="DUF777_BOR_spp"/>
</dbReference>
<dbReference type="OrthoDB" id="350989at2"/>
<evidence type="ECO:0000313" key="1">
    <source>
        <dbReference type="EMBL" id="AYE37093.1"/>
    </source>
</evidence>
<accession>A0A386PQW2</accession>
<dbReference type="Pfam" id="PF05606">
    <property type="entry name" value="DUF777"/>
    <property type="match status" value="1"/>
</dbReference>
<dbReference type="KEGG" id="btur:DB313_06210"/>
<evidence type="ECO:0000313" key="2">
    <source>
        <dbReference type="Proteomes" id="UP000275571"/>
    </source>
</evidence>
<dbReference type="AlphaFoldDB" id="A0A386PQW2"/>
<protein>
    <submittedName>
        <fullName evidence="1">Uncharacterized protein</fullName>
    </submittedName>
</protein>
<sequence>MQSDNINYELYRINQNLKGSALTQEEIKNWIYSSIAILKIGIIKSFNAQEQEGIVFIPEYDGLEIKTRNISNIRLNLDKQDTVILLQSSINIFNTKDNNYFDKNYFYILSDANLNTKKLGLASSSISISSKRPIEFKTDDASLREAFVAVVDALREVTNSLANLRIIGQAEIEPTFRIYVERVNSQISQITATVARLLK</sequence>
<keyword evidence="1" id="KW-0614">Plasmid</keyword>
<proteinExistence type="predicted"/>
<dbReference type="Proteomes" id="UP000275571">
    <property type="component" value="Plasmid lp27"/>
</dbReference>
<dbReference type="EMBL" id="CP028891">
    <property type="protein sequence ID" value="AYE37093.1"/>
    <property type="molecule type" value="Genomic_DNA"/>
</dbReference>
<reference evidence="1 2" key="1">
    <citation type="journal article" date="2018" name="Infect. Genet. Evol.">
        <title>Genome-wide analysis of Borrelia turcica and 'Candidatus Borrelia tachyglossi' shows relapsing fever-like genomes with unique genomic links to Lyme disease Borrelia.</title>
        <authorList>
            <person name="Gofton A.W."/>
            <person name="Margos G."/>
            <person name="Fingerle V."/>
            <person name="Hepner S."/>
            <person name="Loh S.M."/>
            <person name="Ryan U."/>
            <person name="Irwin P."/>
            <person name="Oskam C.L."/>
        </authorList>
    </citation>
    <scope>NUCLEOTIDE SEQUENCE [LARGE SCALE GENOMIC DNA]</scope>
    <source>
        <strain evidence="1 2">IST7</strain>
        <plasmid evidence="1">lp27</plasmid>
    </source>
</reference>
<dbReference type="RefSeq" id="WP_120105013.1">
    <property type="nucleotide sequence ID" value="NZ_CP028891.1"/>
</dbReference>